<evidence type="ECO:0000256" key="1">
    <source>
        <dbReference type="ARBA" id="ARBA00023002"/>
    </source>
</evidence>
<organism evidence="4 5">
    <name type="scientific">Micavibrio aeruginosavorus EPB</name>
    <dbReference type="NCBI Taxonomy" id="349215"/>
    <lineage>
        <taxon>Bacteria</taxon>
        <taxon>Pseudomonadati</taxon>
        <taxon>Bdellovibrionota</taxon>
        <taxon>Bdellovibrionia</taxon>
        <taxon>Bdellovibrionales</taxon>
        <taxon>Pseudobdellovibrionaceae</taxon>
        <taxon>Micavibrio</taxon>
    </lineage>
</organism>
<keyword evidence="2" id="KW-0520">NAD</keyword>
<feature type="domain" description="D-isomer specific 2-hydroxyacid dehydrogenase NAD-binding" evidence="3">
    <location>
        <begin position="125"/>
        <end position="275"/>
    </location>
</feature>
<accession>M4VGA6</accession>
<dbReference type="RefSeq" id="WP_015466633.1">
    <property type="nucleotide sequence ID" value="NC_020812.1"/>
</dbReference>
<dbReference type="STRING" id="349215.A11S_235"/>
<dbReference type="AlphaFoldDB" id="M4VGA6"/>
<dbReference type="HOGENOM" id="CLU_019796_1_0_5"/>
<sequence>MPILFRPVYSVDNPHWVPALRAGLADLDMRIWPDVGDPSDITHMVAWKMFPGDRTAYPNLRAVLSLSAGVNQYIGHPEFPHPAKLIRMIEPGLSSGMVDYVTSYVLRFHRDHDLVQAGGSTIPWGGIMPTLAKDRVVGIMGLGEMGGACARALAALGFRVRGWARTHHTIEGVGVYAGHDQLPHFLNGCDILVCLLPLTPDTENILSRDLFAQLPRGASLINVARGKHLVEDDLIPALDSGQLRMAALDVFRTEPLPPDHPFWSHKQILVTPHIAAITIPETGVAAIRQAIMMLDRGEDPPGLVDFERGY</sequence>
<dbReference type="PANTHER" id="PTHR43333:SF1">
    <property type="entry name" value="D-ISOMER SPECIFIC 2-HYDROXYACID DEHYDROGENASE NAD-BINDING DOMAIN-CONTAINING PROTEIN"/>
    <property type="match status" value="1"/>
</dbReference>
<dbReference type="Proteomes" id="UP000011932">
    <property type="component" value="Chromosome"/>
</dbReference>
<evidence type="ECO:0000259" key="3">
    <source>
        <dbReference type="Pfam" id="PF02826"/>
    </source>
</evidence>
<dbReference type="SUPFAM" id="SSF51735">
    <property type="entry name" value="NAD(P)-binding Rossmann-fold domains"/>
    <property type="match status" value="1"/>
</dbReference>
<gene>
    <name evidence="4" type="ORF">A11S_235</name>
</gene>
<proteinExistence type="predicted"/>
<dbReference type="Pfam" id="PF02826">
    <property type="entry name" value="2-Hacid_dh_C"/>
    <property type="match status" value="1"/>
</dbReference>
<evidence type="ECO:0000313" key="5">
    <source>
        <dbReference type="Proteomes" id="UP000011932"/>
    </source>
</evidence>
<dbReference type="InterPro" id="IPR006140">
    <property type="entry name" value="D-isomer_DH_NAD-bd"/>
</dbReference>
<dbReference type="KEGG" id="man:A11S_235"/>
<dbReference type="EMBL" id="CP003538">
    <property type="protein sequence ID" value="AGH97071.1"/>
    <property type="molecule type" value="Genomic_DNA"/>
</dbReference>
<reference evidence="4 5" key="1">
    <citation type="journal article" date="2013" name="ISME J.">
        <title>By their genes ye shall know them: genomic signatures of predatory bacteria.</title>
        <authorList>
            <person name="Pasternak Z."/>
            <person name="Pietrokovski S."/>
            <person name="Rotem O."/>
            <person name="Gophna U."/>
            <person name="Lurie-Weinberger M.N."/>
            <person name="Jurkevitch E."/>
        </authorList>
    </citation>
    <scope>NUCLEOTIDE SEQUENCE [LARGE SCALE GENOMIC DNA]</scope>
    <source>
        <strain evidence="4">EPB</strain>
    </source>
</reference>
<dbReference type="EC" id="1.1.1.95" evidence="4"/>
<dbReference type="PATRIC" id="fig|349215.9.peg.234"/>
<protein>
    <submittedName>
        <fullName evidence="4">D-3-phosphoglycerate dehydrogenase</fullName>
        <ecNumber evidence="4">1.1.1.95</ecNumber>
    </submittedName>
</protein>
<keyword evidence="1 4" id="KW-0560">Oxidoreductase</keyword>
<evidence type="ECO:0000313" key="4">
    <source>
        <dbReference type="EMBL" id="AGH97071.1"/>
    </source>
</evidence>
<dbReference type="InterPro" id="IPR036291">
    <property type="entry name" value="NAD(P)-bd_dom_sf"/>
</dbReference>
<dbReference type="CDD" id="cd12164">
    <property type="entry name" value="GDH_like_2"/>
    <property type="match status" value="1"/>
</dbReference>
<dbReference type="GO" id="GO:0051287">
    <property type="term" value="F:NAD binding"/>
    <property type="evidence" value="ECO:0007669"/>
    <property type="project" value="InterPro"/>
</dbReference>
<dbReference type="Gene3D" id="3.40.50.720">
    <property type="entry name" value="NAD(P)-binding Rossmann-like Domain"/>
    <property type="match status" value="2"/>
</dbReference>
<dbReference type="OrthoDB" id="9787219at2"/>
<dbReference type="PANTHER" id="PTHR43333">
    <property type="entry name" value="2-HACID_DH_C DOMAIN-CONTAINING PROTEIN"/>
    <property type="match status" value="1"/>
</dbReference>
<evidence type="ECO:0000256" key="2">
    <source>
        <dbReference type="ARBA" id="ARBA00023027"/>
    </source>
</evidence>
<name>M4VGA6_9BACT</name>
<dbReference type="GO" id="GO:0004617">
    <property type="term" value="F:phosphoglycerate dehydrogenase activity"/>
    <property type="evidence" value="ECO:0007669"/>
    <property type="project" value="UniProtKB-EC"/>
</dbReference>